<dbReference type="Gene3D" id="3.30.2450.30">
    <property type="match status" value="1"/>
</dbReference>
<dbReference type="PANTHER" id="PTHR12611:SF0">
    <property type="entry name" value="PURINE-RICH BINDING PROTEIN-ALPHA, ISOFORM B"/>
    <property type="match status" value="1"/>
</dbReference>
<dbReference type="Proteomes" id="UP000278807">
    <property type="component" value="Unassembled WGS sequence"/>
</dbReference>
<accession>A0A0R3TDH0</accession>
<evidence type="ECO:0000313" key="4">
    <source>
        <dbReference type="Proteomes" id="UP000278807"/>
    </source>
</evidence>
<dbReference type="AlphaFoldDB" id="A0A0R3TDH0"/>
<dbReference type="Gene3D" id="3.10.450.700">
    <property type="match status" value="1"/>
</dbReference>
<dbReference type="GO" id="GO:0000981">
    <property type="term" value="F:DNA-binding transcription factor activity, RNA polymerase II-specific"/>
    <property type="evidence" value="ECO:0007669"/>
    <property type="project" value="TreeGrafter"/>
</dbReference>
<comment type="similarity">
    <text evidence="1">Belongs to the PUR DNA-binding protein family.</text>
</comment>
<reference evidence="5" key="1">
    <citation type="submission" date="2017-02" db="UniProtKB">
        <authorList>
            <consortium name="WormBaseParasite"/>
        </authorList>
    </citation>
    <scope>IDENTIFICATION</scope>
</reference>
<evidence type="ECO:0000313" key="3">
    <source>
        <dbReference type="EMBL" id="VDO00967.1"/>
    </source>
</evidence>
<dbReference type="Pfam" id="PF04845">
    <property type="entry name" value="PurA"/>
    <property type="match status" value="1"/>
</dbReference>
<name>A0A0R3TDH0_RODNA</name>
<evidence type="ECO:0000256" key="2">
    <source>
        <dbReference type="ARBA" id="ARBA00023125"/>
    </source>
</evidence>
<gene>
    <name evidence="3" type="ORF">HNAJ_LOCUS5107</name>
</gene>
<keyword evidence="2" id="KW-0238">DNA-binding</keyword>
<protein>
    <submittedName>
        <fullName evidence="5">DNA-binding protein</fullName>
    </submittedName>
</protein>
<evidence type="ECO:0000313" key="5">
    <source>
        <dbReference type="WBParaSite" id="HNAJ_0000510901-mRNA-1"/>
    </source>
</evidence>
<sequence length="234" mass="27100">MSVNTDESRRSYEETEKELALRTLHIQNYSFYIAVKENSQGRFIKLTETAQGGQRARIFMSACAVKEFVEKLDKIILTLNSVPRYTRRSVAPINVMRSYTIIRDNRRYFLDLKENDRMRFLRVSTLTNGIRANMIIPSEGIQTLREILAEILSNYLTDCHCQLGCQERGKTLRVGNKTYFFDLGSTRNDTYLSISEVKNNERNSISILGKDLVKFRDIINEIIEMRSTSANVSK</sequence>
<proteinExistence type="inferred from homology"/>
<dbReference type="GO" id="GO:0032422">
    <property type="term" value="F:purine-rich negative regulatory element binding"/>
    <property type="evidence" value="ECO:0007669"/>
    <property type="project" value="InterPro"/>
</dbReference>
<reference evidence="3 4" key="2">
    <citation type="submission" date="2018-11" db="EMBL/GenBank/DDBJ databases">
        <authorList>
            <consortium name="Pathogen Informatics"/>
        </authorList>
    </citation>
    <scope>NUCLEOTIDE SEQUENCE [LARGE SCALE GENOMIC DNA]</scope>
</reference>
<keyword evidence="4" id="KW-1185">Reference proteome</keyword>
<dbReference type="SMART" id="SM00712">
    <property type="entry name" value="PUR"/>
    <property type="match status" value="3"/>
</dbReference>
<dbReference type="InterPro" id="IPR006628">
    <property type="entry name" value="PUR-bd_fam"/>
</dbReference>
<organism evidence="5">
    <name type="scientific">Rodentolepis nana</name>
    <name type="common">Dwarf tapeworm</name>
    <name type="synonym">Hymenolepis nana</name>
    <dbReference type="NCBI Taxonomy" id="102285"/>
    <lineage>
        <taxon>Eukaryota</taxon>
        <taxon>Metazoa</taxon>
        <taxon>Spiralia</taxon>
        <taxon>Lophotrochozoa</taxon>
        <taxon>Platyhelminthes</taxon>
        <taxon>Cestoda</taxon>
        <taxon>Eucestoda</taxon>
        <taxon>Cyclophyllidea</taxon>
        <taxon>Hymenolepididae</taxon>
        <taxon>Rodentolepis</taxon>
    </lineage>
</organism>
<dbReference type="GO" id="GO:0005634">
    <property type="term" value="C:nucleus"/>
    <property type="evidence" value="ECO:0007669"/>
    <property type="project" value="TreeGrafter"/>
</dbReference>
<dbReference type="GO" id="GO:0000977">
    <property type="term" value="F:RNA polymerase II transcription regulatory region sequence-specific DNA binding"/>
    <property type="evidence" value="ECO:0007669"/>
    <property type="project" value="InterPro"/>
</dbReference>
<dbReference type="OrthoDB" id="523901at2759"/>
<dbReference type="PANTHER" id="PTHR12611">
    <property type="entry name" value="PUR-TRANSCRIPTIONAL ACTIVATOR"/>
    <property type="match status" value="1"/>
</dbReference>
<dbReference type="WBParaSite" id="HNAJ_0000510901-mRNA-1">
    <property type="protein sequence ID" value="HNAJ_0000510901-mRNA-1"/>
    <property type="gene ID" value="HNAJ_0000510901"/>
</dbReference>
<dbReference type="EMBL" id="UZAE01004065">
    <property type="protein sequence ID" value="VDO00967.1"/>
    <property type="molecule type" value="Genomic_DNA"/>
</dbReference>
<evidence type="ECO:0000256" key="1">
    <source>
        <dbReference type="ARBA" id="ARBA00009251"/>
    </source>
</evidence>